<dbReference type="PANTHER" id="PTHR31739">
    <property type="entry name" value="ENT-COPALYL DIPHOSPHATE SYNTHASE, CHLOROPLASTIC"/>
    <property type="match status" value="1"/>
</dbReference>
<evidence type="ECO:0008006" key="4">
    <source>
        <dbReference type="Google" id="ProtNLM"/>
    </source>
</evidence>
<dbReference type="STRING" id="3847.A0A0R0KJG0"/>
<accession>A0A0R0KJG0</accession>
<dbReference type="Proteomes" id="UP000008827">
    <property type="component" value="Chromosome 3"/>
</dbReference>
<dbReference type="EMBL" id="CM000836">
    <property type="protein sequence ID" value="KRH67213.1"/>
    <property type="molecule type" value="Genomic_DNA"/>
</dbReference>
<dbReference type="SMR" id="A0A0R0KJG0"/>
<dbReference type="GO" id="GO:0009507">
    <property type="term" value="C:chloroplast"/>
    <property type="evidence" value="ECO:0000318"/>
    <property type="project" value="GO_Central"/>
</dbReference>
<reference evidence="2" key="2">
    <citation type="submission" date="2018-02" db="UniProtKB">
        <authorList>
            <consortium name="EnsemblPlants"/>
        </authorList>
    </citation>
    <scope>IDENTIFICATION</scope>
    <source>
        <strain evidence="2">Williams 82</strain>
    </source>
</reference>
<evidence type="ECO:0000313" key="1">
    <source>
        <dbReference type="EMBL" id="KRH67213.1"/>
    </source>
</evidence>
<dbReference type="EnsemblPlants" id="KRH67213">
    <property type="protein sequence ID" value="KRH67213"/>
    <property type="gene ID" value="GLYMA_03G154500"/>
</dbReference>
<evidence type="ECO:0000313" key="2">
    <source>
        <dbReference type="EnsemblPlants" id="KRH67213"/>
    </source>
</evidence>
<evidence type="ECO:0000313" key="3">
    <source>
        <dbReference type="Proteomes" id="UP000008827"/>
    </source>
</evidence>
<dbReference type="GO" id="GO:0000287">
    <property type="term" value="F:magnesium ion binding"/>
    <property type="evidence" value="ECO:0000318"/>
    <property type="project" value="GO_Central"/>
</dbReference>
<dbReference type="GO" id="GO:0009686">
    <property type="term" value="P:gibberellin biosynthetic process"/>
    <property type="evidence" value="ECO:0000318"/>
    <property type="project" value="GO_Central"/>
</dbReference>
<dbReference type="AlphaFoldDB" id="A0A0R0KJG0"/>
<protein>
    <recommendedName>
        <fullName evidence="4">Terpene synthase N-terminal domain-containing protein</fullName>
    </recommendedName>
</protein>
<dbReference type="InterPro" id="IPR008949">
    <property type="entry name" value="Isoprenoid_synthase_dom_sf"/>
</dbReference>
<reference evidence="1 2" key="1">
    <citation type="journal article" date="2010" name="Nature">
        <title>Genome sequence of the palaeopolyploid soybean.</title>
        <authorList>
            <person name="Schmutz J."/>
            <person name="Cannon S.B."/>
            <person name="Schlueter J."/>
            <person name="Ma J."/>
            <person name="Mitros T."/>
            <person name="Nelson W."/>
            <person name="Hyten D.L."/>
            <person name="Song Q."/>
            <person name="Thelen J.J."/>
            <person name="Cheng J."/>
            <person name="Xu D."/>
            <person name="Hellsten U."/>
            <person name="May G.D."/>
            <person name="Yu Y."/>
            <person name="Sakurai T."/>
            <person name="Umezawa T."/>
            <person name="Bhattacharyya M.K."/>
            <person name="Sandhu D."/>
            <person name="Valliyodan B."/>
            <person name="Lindquist E."/>
            <person name="Peto M."/>
            <person name="Grant D."/>
            <person name="Shu S."/>
            <person name="Goodstein D."/>
            <person name="Barry K."/>
            <person name="Futrell-Griggs M."/>
            <person name="Abernathy B."/>
            <person name="Du J."/>
            <person name="Tian Z."/>
            <person name="Zhu L."/>
            <person name="Gill N."/>
            <person name="Joshi T."/>
            <person name="Libault M."/>
            <person name="Sethuraman A."/>
            <person name="Zhang X.-C."/>
            <person name="Shinozaki K."/>
            <person name="Nguyen H.T."/>
            <person name="Wing R.A."/>
            <person name="Cregan P."/>
            <person name="Specht J."/>
            <person name="Grimwood J."/>
            <person name="Rokhsar D."/>
            <person name="Stacey G."/>
            <person name="Shoemaker R.C."/>
            <person name="Jackson S.A."/>
        </authorList>
    </citation>
    <scope>NUCLEOTIDE SEQUENCE</scope>
    <source>
        <strain evidence="2">cv. Williams 82</strain>
        <tissue evidence="1">Callus</tissue>
    </source>
</reference>
<dbReference type="GO" id="GO:0010333">
    <property type="term" value="F:terpene synthase activity"/>
    <property type="evidence" value="ECO:0000318"/>
    <property type="project" value="GO_Central"/>
</dbReference>
<dbReference type="PANTHER" id="PTHR31739:SF27">
    <property type="entry name" value="COPALYLDIPHOSPHATE SYNTHASE"/>
    <property type="match status" value="1"/>
</dbReference>
<keyword evidence="3" id="KW-1185">Reference proteome</keyword>
<proteinExistence type="predicted"/>
<dbReference type="Gene3D" id="1.10.600.10">
    <property type="entry name" value="Farnesyl Diphosphate Synthase"/>
    <property type="match status" value="1"/>
</dbReference>
<reference evidence="1" key="3">
    <citation type="submission" date="2018-07" db="EMBL/GenBank/DDBJ databases">
        <title>WGS assembly of Glycine max.</title>
        <authorList>
            <person name="Schmutz J."/>
            <person name="Cannon S."/>
            <person name="Schlueter J."/>
            <person name="Ma J."/>
            <person name="Mitros T."/>
            <person name="Nelson W."/>
            <person name="Hyten D."/>
            <person name="Song Q."/>
            <person name="Thelen J."/>
            <person name="Cheng J."/>
            <person name="Xu D."/>
            <person name="Hellsten U."/>
            <person name="May G."/>
            <person name="Yu Y."/>
            <person name="Sakurai T."/>
            <person name="Umezawa T."/>
            <person name="Bhattacharyya M."/>
            <person name="Sandhu D."/>
            <person name="Valliyodan B."/>
            <person name="Lindquist E."/>
            <person name="Peto M."/>
            <person name="Grant D."/>
            <person name="Shu S."/>
            <person name="Goodstein D."/>
            <person name="Barry K."/>
            <person name="Futrell-Griggs M."/>
            <person name="Abernathy B."/>
            <person name="Du J."/>
            <person name="Tian Z."/>
            <person name="Zhu L."/>
            <person name="Gill N."/>
            <person name="Joshi T."/>
            <person name="Libault M."/>
            <person name="Sethuraman A."/>
            <person name="Zhang X."/>
            <person name="Shinozaki K."/>
            <person name="Nguyen H."/>
            <person name="Wing R."/>
            <person name="Cregan P."/>
            <person name="Specht J."/>
            <person name="Grimwood J."/>
            <person name="Rokhsar D."/>
            <person name="Stacey G."/>
            <person name="Shoemaker R."/>
            <person name="Jackson S."/>
        </authorList>
    </citation>
    <scope>NUCLEOTIDE SEQUENCE</scope>
    <source>
        <tissue evidence="1">Callus</tissue>
    </source>
</reference>
<dbReference type="InParanoid" id="A0A0R0KJG0"/>
<dbReference type="InterPro" id="IPR050148">
    <property type="entry name" value="Terpene_synthase-like"/>
</dbReference>
<sequence>MSLDNIGKDDNIDEEALNQIRKKINDIKLILHSKEDGEITISAYDTAWVALVKIVGGSWNMHPDKCKKGMTFFKENLYKLQDENAEHMPIGFELLKLQSRDGSFLFSPSSTAYALMQTKDENAHKYPEKTVQTFNGGADLICKINCLFFDYSNSRYGDSSDVWICRTLYKMPYVNNDVYLQLAKLDYSNCQAVHCVEWEKNPKQQLASIFEPKKFLERFAWAKTAALLQTLRFHIKDEETKSVFLNLFSNSINGRDHSNNPAECVWQALEQEKREEELLEILLTNLDYLGFQMFRSHGQEFSHYLNQALSSWQNKGNKFGREAELIVQMINVMAGYWELHLNPHYQSLLEVTNEVCHALRSYQSNKGFYNGAYCDPETINSYIEKVLLQKVI</sequence>
<gene>
    <name evidence="1" type="ORF">GLYMA_03G154500</name>
</gene>
<organism evidence="1">
    <name type="scientific">Glycine max</name>
    <name type="common">Soybean</name>
    <name type="synonym">Glycine hispida</name>
    <dbReference type="NCBI Taxonomy" id="3847"/>
    <lineage>
        <taxon>Eukaryota</taxon>
        <taxon>Viridiplantae</taxon>
        <taxon>Streptophyta</taxon>
        <taxon>Embryophyta</taxon>
        <taxon>Tracheophyta</taxon>
        <taxon>Spermatophyta</taxon>
        <taxon>Magnoliopsida</taxon>
        <taxon>eudicotyledons</taxon>
        <taxon>Gunneridae</taxon>
        <taxon>Pentapetalae</taxon>
        <taxon>rosids</taxon>
        <taxon>fabids</taxon>
        <taxon>Fabales</taxon>
        <taxon>Fabaceae</taxon>
        <taxon>Papilionoideae</taxon>
        <taxon>50 kb inversion clade</taxon>
        <taxon>NPAAA clade</taxon>
        <taxon>indigoferoid/millettioid clade</taxon>
        <taxon>Phaseoleae</taxon>
        <taxon>Glycine</taxon>
        <taxon>Glycine subgen. Soja</taxon>
    </lineage>
</organism>
<dbReference type="Gene3D" id="1.50.10.160">
    <property type="match status" value="1"/>
</dbReference>
<name>A0A0R0KJG0_SOYBN</name>
<dbReference type="Gramene" id="KRH67213">
    <property type="protein sequence ID" value="KRH67213"/>
    <property type="gene ID" value="GLYMA_03G154500"/>
</dbReference>